<accession>A0A2K0AX44</accession>
<name>A0A2K0AX44_STAHA</name>
<dbReference type="RefSeq" id="WP_151370736.1">
    <property type="nucleotide sequence ID" value="NZ_JAKVGY010000010.1"/>
</dbReference>
<evidence type="ECO:0000313" key="1">
    <source>
        <dbReference type="EMBL" id="PNN29605.1"/>
    </source>
</evidence>
<reference evidence="1 2" key="1">
    <citation type="submission" date="2017-12" db="EMBL/GenBank/DDBJ databases">
        <title>FDA dAtabase for Regulatory Grade micrObial Sequences (FDA-ARGOS): Supporting development and validation of Infectious Disease Dx tests.</title>
        <authorList>
            <person name="Hoffmann M."/>
            <person name="Allard M."/>
            <person name="Evans P."/>
            <person name="Brown E."/>
            <person name="Tallon L."/>
            <person name="Sadzewicz L."/>
            <person name="Sengamalay N."/>
            <person name="Ott S."/>
            <person name="Godinez A."/>
            <person name="Nagaraj S."/>
            <person name="Vavikolanu K."/>
            <person name="Aluvathingal J."/>
            <person name="Nadendla S."/>
            <person name="Sichtig H."/>
        </authorList>
    </citation>
    <scope>NUCLEOTIDE SEQUENCE [LARGE SCALE GENOMIC DNA]</scope>
    <source>
        <strain evidence="1 2">FDAARGOS_148</strain>
    </source>
</reference>
<proteinExistence type="predicted"/>
<dbReference type="EMBL" id="LORN02000007">
    <property type="protein sequence ID" value="PNN29605.1"/>
    <property type="molecule type" value="Genomic_DNA"/>
</dbReference>
<organism evidence="1 2">
    <name type="scientific">Staphylococcus haemolyticus</name>
    <dbReference type="NCBI Taxonomy" id="1283"/>
    <lineage>
        <taxon>Bacteria</taxon>
        <taxon>Bacillati</taxon>
        <taxon>Bacillota</taxon>
        <taxon>Bacilli</taxon>
        <taxon>Bacillales</taxon>
        <taxon>Staphylococcaceae</taxon>
        <taxon>Staphylococcus</taxon>
    </lineage>
</organism>
<comment type="caution">
    <text evidence="1">The sequence shown here is derived from an EMBL/GenBank/DDBJ whole genome shotgun (WGS) entry which is preliminary data.</text>
</comment>
<dbReference type="AlphaFoldDB" id="A0A2K0AX44"/>
<dbReference type="Proteomes" id="UP000053523">
    <property type="component" value="Unassembled WGS sequence"/>
</dbReference>
<protein>
    <submittedName>
        <fullName evidence="1">Uncharacterized protein</fullName>
    </submittedName>
</protein>
<evidence type="ECO:0000313" key="2">
    <source>
        <dbReference type="Proteomes" id="UP000053523"/>
    </source>
</evidence>
<gene>
    <name evidence="1" type="ORF">AL503_002160</name>
</gene>
<sequence>MDEKLLLKYVPKKYRDYVLDLYKDIDGYWLILKDGYKSTTTDTPTIHEFTIKELKSALPTITKDA</sequence>